<dbReference type="InterPro" id="IPR029060">
    <property type="entry name" value="PIN-like_dom_sf"/>
</dbReference>
<protein>
    <recommendedName>
        <fullName evidence="6">Ribonuclease VapC</fullName>
        <shortName evidence="6">RNase VapC</shortName>
        <ecNumber evidence="6">3.1.-.-</ecNumber>
    </recommendedName>
    <alternativeName>
        <fullName evidence="6">Toxin VapC</fullName>
    </alternativeName>
</protein>
<organism evidence="8 9">
    <name type="scientific">Nocardia ignorata</name>
    <dbReference type="NCBI Taxonomy" id="145285"/>
    <lineage>
        <taxon>Bacteria</taxon>
        <taxon>Bacillati</taxon>
        <taxon>Actinomycetota</taxon>
        <taxon>Actinomycetes</taxon>
        <taxon>Mycobacteriales</taxon>
        <taxon>Nocardiaceae</taxon>
        <taxon>Nocardia</taxon>
    </lineage>
</organism>
<reference evidence="8 9" key="1">
    <citation type="submission" date="2019-03" db="EMBL/GenBank/DDBJ databases">
        <title>Genomic Encyclopedia of Type Strains, Phase IV (KMG-IV): sequencing the most valuable type-strain genomes for metagenomic binning, comparative biology and taxonomic classification.</title>
        <authorList>
            <person name="Goeker M."/>
        </authorList>
    </citation>
    <scope>NUCLEOTIDE SEQUENCE [LARGE SCALE GENOMIC DNA]</scope>
    <source>
        <strain evidence="8 9">DSM 44496</strain>
    </source>
</reference>
<dbReference type="Proteomes" id="UP000295087">
    <property type="component" value="Unassembled WGS sequence"/>
</dbReference>
<dbReference type="PANTHER" id="PTHR35901:SF1">
    <property type="entry name" value="EXONUCLEASE VAPC9"/>
    <property type="match status" value="1"/>
</dbReference>
<accession>A0A4R6PUQ8</accession>
<keyword evidence="9" id="KW-1185">Reference proteome</keyword>
<evidence type="ECO:0000256" key="6">
    <source>
        <dbReference type="HAMAP-Rule" id="MF_00265"/>
    </source>
</evidence>
<evidence type="ECO:0000256" key="4">
    <source>
        <dbReference type="ARBA" id="ARBA00022801"/>
    </source>
</evidence>
<dbReference type="Gene3D" id="3.40.50.1010">
    <property type="entry name" value="5'-nuclease"/>
    <property type="match status" value="1"/>
</dbReference>
<evidence type="ECO:0000313" key="9">
    <source>
        <dbReference type="Proteomes" id="UP000295087"/>
    </source>
</evidence>
<comment type="caution">
    <text evidence="8">The sequence shown here is derived from an EMBL/GenBank/DDBJ whole genome shotgun (WGS) entry which is preliminary data.</text>
</comment>
<dbReference type="SUPFAM" id="SSF88723">
    <property type="entry name" value="PIN domain-like"/>
    <property type="match status" value="1"/>
</dbReference>
<dbReference type="GO" id="GO:0004540">
    <property type="term" value="F:RNA nuclease activity"/>
    <property type="evidence" value="ECO:0007669"/>
    <property type="project" value="InterPro"/>
</dbReference>
<proteinExistence type="inferred from homology"/>
<gene>
    <name evidence="6" type="primary">vapC</name>
    <name evidence="8" type="ORF">DFR75_1011759</name>
</gene>
<dbReference type="InterPro" id="IPR002716">
    <property type="entry name" value="PIN_dom"/>
</dbReference>
<comment type="similarity">
    <text evidence="6">Belongs to the PINc/VapC protein family.</text>
</comment>
<dbReference type="InterPro" id="IPR051619">
    <property type="entry name" value="TypeII_TA_RNase_PINc/VapC"/>
</dbReference>
<evidence type="ECO:0000259" key="7">
    <source>
        <dbReference type="Pfam" id="PF01850"/>
    </source>
</evidence>
<evidence type="ECO:0000256" key="1">
    <source>
        <dbReference type="ARBA" id="ARBA00022649"/>
    </source>
</evidence>
<feature type="domain" description="PIN" evidence="7">
    <location>
        <begin position="4"/>
        <end position="114"/>
    </location>
</feature>
<dbReference type="EMBL" id="SNXK01000001">
    <property type="protein sequence ID" value="TDP42645.1"/>
    <property type="molecule type" value="Genomic_DNA"/>
</dbReference>
<evidence type="ECO:0000313" key="8">
    <source>
        <dbReference type="EMBL" id="TDP42645.1"/>
    </source>
</evidence>
<evidence type="ECO:0000256" key="5">
    <source>
        <dbReference type="ARBA" id="ARBA00022842"/>
    </source>
</evidence>
<keyword evidence="4 6" id="KW-0378">Hydrolase</keyword>
<keyword evidence="3 6" id="KW-0479">Metal-binding</keyword>
<name>A0A4R6PUQ8_NOCIG</name>
<keyword evidence="2 6" id="KW-0540">Nuclease</keyword>
<dbReference type="AlphaFoldDB" id="A0A4R6PUQ8"/>
<dbReference type="EC" id="3.1.-.-" evidence="6"/>
<dbReference type="PANTHER" id="PTHR35901">
    <property type="entry name" value="RIBONUCLEASE VAPC3"/>
    <property type="match status" value="1"/>
</dbReference>
<keyword evidence="1 6" id="KW-1277">Toxin-antitoxin system</keyword>
<dbReference type="GO" id="GO:0090729">
    <property type="term" value="F:toxin activity"/>
    <property type="evidence" value="ECO:0007669"/>
    <property type="project" value="UniProtKB-KW"/>
</dbReference>
<keyword evidence="6" id="KW-0800">Toxin</keyword>
<feature type="binding site" evidence="6">
    <location>
        <position position="6"/>
    </location>
    <ligand>
        <name>Mg(2+)</name>
        <dbReference type="ChEBI" id="CHEBI:18420"/>
    </ligand>
</feature>
<dbReference type="Pfam" id="PF01850">
    <property type="entry name" value="PIN"/>
    <property type="match status" value="1"/>
</dbReference>
<dbReference type="GO" id="GO:0000287">
    <property type="term" value="F:magnesium ion binding"/>
    <property type="evidence" value="ECO:0007669"/>
    <property type="project" value="UniProtKB-UniRule"/>
</dbReference>
<comment type="function">
    <text evidence="6">Toxic component of a toxin-antitoxin (TA) system. An RNase.</text>
</comment>
<dbReference type="RefSeq" id="WP_067485271.1">
    <property type="nucleotide sequence ID" value="NZ_SNXK01000001.1"/>
</dbReference>
<dbReference type="GO" id="GO:0016787">
    <property type="term" value="F:hydrolase activity"/>
    <property type="evidence" value="ECO:0007669"/>
    <property type="project" value="UniProtKB-KW"/>
</dbReference>
<keyword evidence="5 6" id="KW-0460">Magnesium</keyword>
<feature type="binding site" evidence="6">
    <location>
        <position position="101"/>
    </location>
    <ligand>
        <name>Mg(2+)</name>
        <dbReference type="ChEBI" id="CHEBI:18420"/>
    </ligand>
</feature>
<evidence type="ECO:0000256" key="3">
    <source>
        <dbReference type="ARBA" id="ARBA00022723"/>
    </source>
</evidence>
<sequence length="157" mass="17243">MIGYFDTSAFIPLLVVEPNSAACRRFWDLADDVVASRLLYVESAAALAQAHRMGRLDTSAFRTASRLRDELWQQLDVTEVDERLVQTAAVFAERYALRGYDAVHCAVAAQLDDPDLVAASGDGKLLAAWKSLGIATFDSNAPDDQRDQSIGDRSTFD</sequence>
<dbReference type="InterPro" id="IPR022907">
    <property type="entry name" value="VapC_family"/>
</dbReference>
<evidence type="ECO:0000256" key="2">
    <source>
        <dbReference type="ARBA" id="ARBA00022722"/>
    </source>
</evidence>
<dbReference type="CDD" id="cd09874">
    <property type="entry name" value="PIN_MT3492-like"/>
    <property type="match status" value="1"/>
</dbReference>
<dbReference type="HAMAP" id="MF_00265">
    <property type="entry name" value="VapC_Nob1"/>
    <property type="match status" value="1"/>
</dbReference>
<comment type="cofactor">
    <cofactor evidence="6">
        <name>Mg(2+)</name>
        <dbReference type="ChEBI" id="CHEBI:18420"/>
    </cofactor>
</comment>